<feature type="transmembrane region" description="Helical" evidence="4">
    <location>
        <begin position="2093"/>
        <end position="2113"/>
    </location>
</feature>
<feature type="repeat" description="ANK" evidence="1">
    <location>
        <begin position="1754"/>
        <end position="1786"/>
    </location>
</feature>
<proteinExistence type="predicted"/>
<evidence type="ECO:0000256" key="1">
    <source>
        <dbReference type="PROSITE-ProRule" id="PRU00023"/>
    </source>
</evidence>
<dbReference type="InterPro" id="IPR036770">
    <property type="entry name" value="Ankyrin_rpt-contain_sf"/>
</dbReference>
<evidence type="ECO:0000256" key="3">
    <source>
        <dbReference type="SAM" id="MobiDB-lite"/>
    </source>
</evidence>
<gene>
    <name evidence="5" type="ORF">GEV33_012016</name>
</gene>
<keyword evidence="2" id="KW-0175">Coiled coil</keyword>
<dbReference type="InterPro" id="IPR027417">
    <property type="entry name" value="P-loop_NTPase"/>
</dbReference>
<dbReference type="PRINTS" id="PR01415">
    <property type="entry name" value="ANKYRIN"/>
</dbReference>
<name>A0A8J6L8G9_TENMO</name>
<keyword evidence="6" id="KW-1185">Reference proteome</keyword>
<feature type="transmembrane region" description="Helical" evidence="4">
    <location>
        <begin position="2143"/>
        <end position="2162"/>
    </location>
</feature>
<evidence type="ECO:0000313" key="5">
    <source>
        <dbReference type="EMBL" id="KAH0810772.1"/>
    </source>
</evidence>
<dbReference type="Proteomes" id="UP000719412">
    <property type="component" value="Unassembled WGS sequence"/>
</dbReference>
<keyword evidence="1" id="KW-0040">ANK repeat</keyword>
<dbReference type="Pfam" id="PF13637">
    <property type="entry name" value="Ank_4"/>
    <property type="match status" value="1"/>
</dbReference>
<dbReference type="SUPFAM" id="SSF48403">
    <property type="entry name" value="Ankyrin repeat"/>
    <property type="match status" value="3"/>
</dbReference>
<protein>
    <submittedName>
        <fullName evidence="5">Uncharacterized protein</fullName>
    </submittedName>
</protein>
<feature type="repeat" description="ANK" evidence="1">
    <location>
        <begin position="1686"/>
        <end position="1718"/>
    </location>
</feature>
<dbReference type="EMBL" id="JABDTM020027269">
    <property type="protein sequence ID" value="KAH0810772.1"/>
    <property type="molecule type" value="Genomic_DNA"/>
</dbReference>
<feature type="repeat" description="ANK" evidence="1">
    <location>
        <begin position="1787"/>
        <end position="1819"/>
    </location>
</feature>
<reference evidence="5" key="2">
    <citation type="submission" date="2021-08" db="EMBL/GenBank/DDBJ databases">
        <authorList>
            <person name="Eriksson T."/>
        </authorList>
    </citation>
    <scope>NUCLEOTIDE SEQUENCE</scope>
    <source>
        <strain evidence="5">Stoneville</strain>
        <tissue evidence="5">Whole head</tissue>
    </source>
</reference>
<dbReference type="PROSITE" id="PS50297">
    <property type="entry name" value="ANK_REP_REGION"/>
    <property type="match status" value="11"/>
</dbReference>
<dbReference type="SMART" id="SM00248">
    <property type="entry name" value="ANK"/>
    <property type="match status" value="18"/>
</dbReference>
<dbReference type="Gene3D" id="1.25.40.20">
    <property type="entry name" value="Ankyrin repeat-containing domain"/>
    <property type="match status" value="7"/>
</dbReference>
<feature type="repeat" description="ANK" evidence="1">
    <location>
        <begin position="1583"/>
        <end position="1617"/>
    </location>
</feature>
<feature type="repeat" description="ANK" evidence="1">
    <location>
        <begin position="1387"/>
        <end position="1419"/>
    </location>
</feature>
<dbReference type="Pfam" id="PF12796">
    <property type="entry name" value="Ank_2"/>
    <property type="match status" value="5"/>
</dbReference>
<comment type="caution">
    <text evidence="5">The sequence shown here is derived from an EMBL/GenBank/DDBJ whole genome shotgun (WGS) entry which is preliminary data.</text>
</comment>
<sequence>MDVPCCEVDPYASVFVVVPVSLRHCTFCVTALANCDSNWPDGDGGLGTALKTKSTVADQVEARWRKTTVQKMVDNNENIILRHHSIFSLLQERENLLEEIESLKNQLRDAGISPVRNHGRLSAPELSQPKRSSFSETNNSLRPESEDVRQIMCTYDKRSGTTDLGKQYEYLMCAFYGLRFATSDHVVDFEMTTNHQIYGDFDDICLRVKFVHGGEHTYLLQLKHTENKKRLTGNVLAAEKGDFSLLKYLKSFQNLARSDLTYILFTNRTASFEEETRLSLKDVEIVAKQHEEIVSEDLLNTNHAQESVFQFDTVEEEECCMKQFLHRFYLFANQCSVAKVKICIADNLKQLLECDIFDSFTSFMKTWWGGNFILTKNDIIAKLAELALSPYIQTISDEKCTERSRILTTAIRQFDLTLVQNLDGLVEKVWSEEVEVREVSIAAHKYGVTSQSMSNLEHFTAEQSTKVEWYLDKTPLIVKVNQAKRGQIKSAVSLLERIEPKKKVLLIGDFQKDDFPHWKVFETLYDLPEDLYDVVVQNFEVSLQGRNPICLERLFDTPRTSKIFGTRELFQMTQDALLIGDKTIDLPESYIPRTVSSKFLDVERVLNNCLNCDDLLIIIATPQFRKFLETANLNFSELVGYHQKSDSSIVLTTKCTKSQFDRVARATTKRRVHLIQILDDGSASLVLSTENTFQSEEIRCEREPIREDKIHSVFDRPINVLCAQPGIGKSTMIKYLAKTCPPDCWSVRVNLRKFNSLLKQEPEEEEILLHFLGLEGIGNHMLLDKIKWLFFKNRKIYLFLDGLDEIESNCVDFALDYVNYIASTGVHVWVSSRQNLQEAVTTRLNIFPIDIQKLNQNEQQKCIDERLKTRYQPYEIQKISKEIFDSTVVARTHNMLGIPLQLYIITENFLDDRELYKKLSQGIFVLTKMYQIFFEGKRKHLYEKAGVQNDQQLGFNFKLHLELYEIPALKCCLDQNAFNKLQLQLNHQDHDFLETIKSEGDSFGIISQINDEDRAVFTHQTYAEYFASVWFKKNFDKLRLLRDEFNSDKYENLRMIFDIMLAQNCPLHLAVIYRNREQVKKHLGNVDMRDEGGRSPLHLICSYGSKHIPLELEGSLYLNHFYHDESQFNGESLQYREIFRDLSRCDPFELDAVFQWTPLDYAVQFQSLYPVEQFLDRHGDKINLDNLYKTLKTVNFTYYASKLGYPNLLVAAIAKNPNVVFFRIGEDKLSFLHVAVKGVNALALPKRAHIYIKIINILIDSGIDVNIKDKNGATPLHWAVVNGRYNVVKTLLDKGADVNAVTNKSETVIHHVLQNWDQQSKIFGRDNTDETKIDMKVIELLVQNGFDVNAKTSDGTSVLHWTSEKGHVGIVNLLIANGADVKAVTASGETVLHYAARGRSTDLVEMFAEVGIDARDINGTSALHVAAQYGRYSVVKTLLELGADVGATTSQSESVLTFAVKTPEPKLEVIKVLLESGANAQTKDLEGVTAVHWACERGHLDVVQLLLDHGADVNSTTVKGETVLHYSNPNSQMLTLLLTNGVDVNAEDSDGMTVLHWACKRGQLGLVKTLLECGSDVNATNSNDETVLIYTVKQRKIDIGIVRVLVRSGVKINATDKDGVTALHWAAERRQYEVVKVLAESGGDLDSRTKTNETVLHHASKTWRPNHEIVKFVVALGVPINGRDDEGVTALHWASKQGNYANCQLLVELGADVKMTSKSEETTLHFAAKAWKINDDVMQLLLDRGVEVNAVDKDGKSALHCSVEKGFHRNVEVLLNQGATIDAATHNNLTPLHYAVYGGHFKIIRLLLDRGLDLHKVDPRNATLPLHFALRNGHLKEELLMMMAVTIHDRFPLLSWKRYSYAEVTMYLQEAQPYLESPSIPLMKNISTASTDQPMSTFDQIKEVVVKNVRGSENYKEDADENEAKNWKERVGLRMGMKIRTKTGKAIGLKIKMRRNWIDLKNENERENENWSENGNSDGIASGNGIKNAKMRLMMGTRVRMRVGLKIKRKRSSTSKDERLEPRTMDEFKMLKLLFTIGIVFASTPQRYLRSDGVLLKCYRWLWALFLTAMIPLHIFQEFIFNENKDLYQLLEMQATIVEDAINMYFIIVLGICKKRQWYDLVEKLRDSTELTRNQTKTKCNHYFVFFAHLSLYLFVMVLYTTTKVLYLEDYDEFKKNNVQFLQRYLTFFNKFQLYSITKMFWSRYHGLKLSLAQSLRRKVYKNGRDVNLLIKQVGRKIYFLKQTTDIFIQMFGWILALMIFHSSLEILKLVPILVLFIKTSINDAGLQTIVAASASMIFINFVWTLRVILMIDCVVREGHEITAISRTLVWRFQNCTRKRKLQLHELVDIISMNLPSFSAANFFYVQKSTILGMLNNVVSFAIITIQFELLKYNYY</sequence>
<keyword evidence="4" id="KW-1133">Transmembrane helix</keyword>
<feature type="repeat" description="ANK" evidence="1">
    <location>
        <begin position="1719"/>
        <end position="1753"/>
    </location>
</feature>
<reference evidence="5" key="1">
    <citation type="journal article" date="2020" name="J Insects Food Feed">
        <title>The yellow mealworm (Tenebrio molitor) genome: a resource for the emerging insects as food and feed industry.</title>
        <authorList>
            <person name="Eriksson T."/>
            <person name="Andere A."/>
            <person name="Kelstrup H."/>
            <person name="Emery V."/>
            <person name="Picard C."/>
        </authorList>
    </citation>
    <scope>NUCLEOTIDE SEQUENCE</scope>
    <source>
        <strain evidence="5">Stoneville</strain>
        <tissue evidence="5">Whole head</tissue>
    </source>
</reference>
<dbReference type="Gene3D" id="3.40.50.300">
    <property type="entry name" value="P-loop containing nucleotide triphosphate hydrolases"/>
    <property type="match status" value="1"/>
</dbReference>
<dbReference type="InterPro" id="IPR002110">
    <property type="entry name" value="Ankyrin_rpt"/>
</dbReference>
<feature type="compositionally biased region" description="Polar residues" evidence="3">
    <location>
        <begin position="129"/>
        <end position="142"/>
    </location>
</feature>
<feature type="region of interest" description="Disordered" evidence="3">
    <location>
        <begin position="114"/>
        <end position="145"/>
    </location>
</feature>
<accession>A0A8J6L8G9</accession>
<feature type="transmembrane region" description="Helical" evidence="4">
    <location>
        <begin position="2371"/>
        <end position="2391"/>
    </location>
</feature>
<dbReference type="SUPFAM" id="SSF52540">
    <property type="entry name" value="P-loop containing nucleoside triphosphate hydrolases"/>
    <property type="match status" value="1"/>
</dbReference>
<dbReference type="PANTHER" id="PTHR24133:SF40">
    <property type="entry name" value="ANKYRIN REPEAT DOMAIN 44"/>
    <property type="match status" value="1"/>
</dbReference>
<dbReference type="PANTHER" id="PTHR24133">
    <property type="entry name" value="ANKYRIN DOMAIN-CONTAINING"/>
    <property type="match status" value="1"/>
</dbReference>
<keyword evidence="4" id="KW-0472">Membrane</keyword>
<feature type="coiled-coil region" evidence="2">
    <location>
        <begin position="86"/>
        <end position="113"/>
    </location>
</feature>
<feature type="transmembrane region" description="Helical" evidence="4">
    <location>
        <begin position="2061"/>
        <end position="2081"/>
    </location>
</feature>
<feature type="transmembrane region" description="Helical" evidence="4">
    <location>
        <begin position="2285"/>
        <end position="2304"/>
    </location>
</feature>
<feature type="repeat" description="ANK" evidence="1">
    <location>
        <begin position="1451"/>
        <end position="1485"/>
    </location>
</feature>
<feature type="repeat" description="ANK" evidence="1">
    <location>
        <begin position="1271"/>
        <end position="1303"/>
    </location>
</feature>
<organism evidence="5 6">
    <name type="scientific">Tenebrio molitor</name>
    <name type="common">Yellow mealworm beetle</name>
    <dbReference type="NCBI Taxonomy" id="7067"/>
    <lineage>
        <taxon>Eukaryota</taxon>
        <taxon>Metazoa</taxon>
        <taxon>Ecdysozoa</taxon>
        <taxon>Arthropoda</taxon>
        <taxon>Hexapoda</taxon>
        <taxon>Insecta</taxon>
        <taxon>Pterygota</taxon>
        <taxon>Neoptera</taxon>
        <taxon>Endopterygota</taxon>
        <taxon>Coleoptera</taxon>
        <taxon>Polyphaga</taxon>
        <taxon>Cucujiformia</taxon>
        <taxon>Tenebrionidae</taxon>
        <taxon>Tenebrio</taxon>
    </lineage>
</organism>
<feature type="repeat" description="ANK" evidence="1">
    <location>
        <begin position="1550"/>
        <end position="1582"/>
    </location>
</feature>
<feature type="repeat" description="ANK" evidence="1">
    <location>
        <begin position="1354"/>
        <end position="1386"/>
    </location>
</feature>
<keyword evidence="4" id="KW-0812">Transmembrane</keyword>
<evidence type="ECO:0000256" key="2">
    <source>
        <dbReference type="SAM" id="Coils"/>
    </source>
</evidence>
<dbReference type="PROSITE" id="PS50088">
    <property type="entry name" value="ANK_REPEAT"/>
    <property type="match status" value="13"/>
</dbReference>
<feature type="transmembrane region" description="Helical" evidence="4">
    <location>
        <begin position="2030"/>
        <end position="2049"/>
    </location>
</feature>
<evidence type="ECO:0000313" key="6">
    <source>
        <dbReference type="Proteomes" id="UP000719412"/>
    </source>
</evidence>
<feature type="repeat" description="ANK" evidence="1">
    <location>
        <begin position="1418"/>
        <end position="1450"/>
    </location>
</feature>
<dbReference type="InterPro" id="IPR052391">
    <property type="entry name" value="E3_Ligase-Neurotoxin"/>
</dbReference>
<evidence type="ECO:0000256" key="4">
    <source>
        <dbReference type="SAM" id="Phobius"/>
    </source>
</evidence>
<feature type="repeat" description="ANK" evidence="1">
    <location>
        <begin position="1618"/>
        <end position="1650"/>
    </location>
</feature>
<feature type="repeat" description="ANK" evidence="1">
    <location>
        <begin position="1486"/>
        <end position="1518"/>
    </location>
</feature>